<feature type="compositionally biased region" description="Polar residues" evidence="1">
    <location>
        <begin position="1"/>
        <end position="14"/>
    </location>
</feature>
<reference evidence="2 3" key="1">
    <citation type="submission" date="2021-12" db="EMBL/GenBank/DDBJ databases">
        <title>Characterization of bacteriophage vB_SmaM_Ps15 infective to Stenotrophomonas maltophila clinical ocular isolates.</title>
        <authorList>
            <person name="Damnjanovic D."/>
            <person name="Vazquez-Campos X."/>
            <person name="Elliott L."/>
            <person name="Willcox M."/>
            <person name="Bridge W.J."/>
        </authorList>
    </citation>
    <scope>NUCLEOTIDE SEQUENCE [LARGE SCALE GENOMIC DNA]</scope>
</reference>
<accession>A0AAE9FP71</accession>
<organism evidence="2 3">
    <name type="scientific">Stenotrophomonas maltophilia phage vB_SmaM_Ps15</name>
    <dbReference type="NCBI Taxonomy" id="3071007"/>
    <lineage>
        <taxon>Viruses</taxon>
        <taxon>Duplodnaviria</taxon>
        <taxon>Heunggongvirae</taxon>
        <taxon>Uroviricota</taxon>
        <taxon>Caudoviricetes</taxon>
        <taxon>Menderavirus</taxon>
        <taxon>Menderavirus Ps15</taxon>
    </lineage>
</organism>
<gene>
    <name evidence="2" type="ORF">SmaMPs15_000082</name>
</gene>
<proteinExistence type="predicted"/>
<keyword evidence="3" id="KW-1185">Reference proteome</keyword>
<feature type="compositionally biased region" description="Low complexity" evidence="1">
    <location>
        <begin position="15"/>
        <end position="28"/>
    </location>
</feature>
<name>A0AAE9FP71_9CAUD</name>
<evidence type="ECO:0000313" key="3">
    <source>
        <dbReference type="Proteomes" id="UP000829466"/>
    </source>
</evidence>
<evidence type="ECO:0000256" key="1">
    <source>
        <dbReference type="SAM" id="MobiDB-lite"/>
    </source>
</evidence>
<protein>
    <submittedName>
        <fullName evidence="2">Uncharacterized protein</fullName>
    </submittedName>
</protein>
<dbReference type="Proteomes" id="UP000829466">
    <property type="component" value="Segment"/>
</dbReference>
<sequence>MNNELNGQNGNGYQPNKPGSSSPPGNKSLNLRLIETMIRNYGATRALAELREITGGNHLITRSRAEAELLEIMVKIEDMTGAL</sequence>
<dbReference type="EMBL" id="OL702939">
    <property type="protein sequence ID" value="UMO77233.1"/>
    <property type="molecule type" value="Genomic_DNA"/>
</dbReference>
<feature type="region of interest" description="Disordered" evidence="1">
    <location>
        <begin position="1"/>
        <end position="28"/>
    </location>
</feature>
<evidence type="ECO:0000313" key="2">
    <source>
        <dbReference type="EMBL" id="UMO77233.1"/>
    </source>
</evidence>